<comment type="caution">
    <text evidence="1">The sequence shown here is derived from an EMBL/GenBank/DDBJ whole genome shotgun (WGS) entry which is preliminary data.</text>
</comment>
<dbReference type="AlphaFoldDB" id="S9SFL4"/>
<dbReference type="Proteomes" id="UP000015350">
    <property type="component" value="Unassembled WGS sequence"/>
</dbReference>
<dbReference type="STRING" id="1316936.K678_00420"/>
<reference evidence="1 2" key="1">
    <citation type="submission" date="2013-04" db="EMBL/GenBank/DDBJ databases">
        <authorList>
            <person name="Kuznetsov B."/>
            <person name="Ivanovsky R."/>
        </authorList>
    </citation>
    <scope>NUCLEOTIDE SEQUENCE [LARGE SCALE GENOMIC DNA]</scope>
    <source>
        <strain evidence="1 2">MGU-K5</strain>
    </source>
</reference>
<accession>S9SFL4</accession>
<dbReference type="EMBL" id="AQPH01000001">
    <property type="protein sequence ID" value="EPY03529.1"/>
    <property type="molecule type" value="Genomic_DNA"/>
</dbReference>
<dbReference type="PATRIC" id="fig|1316936.3.peg.79"/>
<dbReference type="OrthoDB" id="4541095at2"/>
<sequence length="252" mass="26936">MSADLSRAIVPKSDQLNADDLIAGPRTITVSKVTVQAGTEQPVAIHFEGDNGKPWKPCKSMCRVLVNAWGADGANYVGRSITLRRDPNVKWGGMAVGGIRISHLSHIAQQMVMALTETKGSRKPFTVNPLQQVAPVEDDLLQRIAGAQTIEDLERLRPEMRGNTAALTAARARGEAIRAAAAKQQARDEDPFGLPPIQTLSPEAAAGLAQMQAATTEAEVEAVWEALDLEVCRELGSGALDEQRARVNGEGA</sequence>
<dbReference type="RefSeq" id="WP_021130475.1">
    <property type="nucleotide sequence ID" value="NZ_AQPH01000001.1"/>
</dbReference>
<protein>
    <submittedName>
        <fullName evidence="1">Uncharacterized protein</fullName>
    </submittedName>
</protein>
<evidence type="ECO:0000313" key="2">
    <source>
        <dbReference type="Proteomes" id="UP000015350"/>
    </source>
</evidence>
<gene>
    <name evidence="1" type="ORF">K678_00420</name>
</gene>
<organism evidence="1 2">
    <name type="scientific">Magnetospirillum fulvum MGU-K5</name>
    <dbReference type="NCBI Taxonomy" id="1316936"/>
    <lineage>
        <taxon>Bacteria</taxon>
        <taxon>Pseudomonadati</taxon>
        <taxon>Pseudomonadota</taxon>
        <taxon>Alphaproteobacteria</taxon>
        <taxon>Rhodospirillales</taxon>
        <taxon>Rhodospirillaceae</taxon>
        <taxon>Magnetospirillum</taxon>
    </lineage>
</organism>
<proteinExistence type="predicted"/>
<dbReference type="eggNOG" id="ENOG5032SAX">
    <property type="taxonomic scope" value="Bacteria"/>
</dbReference>
<name>S9SFL4_MAGFU</name>
<evidence type="ECO:0000313" key="1">
    <source>
        <dbReference type="EMBL" id="EPY03529.1"/>
    </source>
</evidence>